<dbReference type="InterPro" id="IPR003369">
    <property type="entry name" value="TatA/B/E"/>
</dbReference>
<reference evidence="11" key="1">
    <citation type="submission" date="2021-01" db="EMBL/GenBank/DDBJ databases">
        <authorList>
            <person name="Corre E."/>
            <person name="Pelletier E."/>
            <person name="Niang G."/>
            <person name="Scheremetjew M."/>
            <person name="Finn R."/>
            <person name="Kale V."/>
            <person name="Holt S."/>
            <person name="Cochrane G."/>
            <person name="Meng A."/>
            <person name="Brown T."/>
            <person name="Cohen L."/>
        </authorList>
    </citation>
    <scope>NUCLEOTIDE SEQUENCE</scope>
    <source>
        <strain evidence="11">CCMP443</strain>
    </source>
</reference>
<sequence>MQHSVLLLSLSLLAAASCATAFTVGTVGAPSLQLRSAAVSSRASQFVGRDMTLRASLPKARGTGGMTSLQMGLFGLGWPEIAVIGVVVALIFGPSNIAGMGKDLGKLAGSLKAEASTFSEAMNDSLAEAEKEFKKGEEEADEEPKKKSKLDEEADKPVPKKKKVDLSEE</sequence>
<dbReference type="EMBL" id="HBFN01000359">
    <property type="protein sequence ID" value="CAD8775895.1"/>
    <property type="molecule type" value="Transcribed_RNA"/>
</dbReference>
<evidence type="ECO:0000256" key="10">
    <source>
        <dbReference type="SAM" id="SignalP"/>
    </source>
</evidence>
<feature type="signal peptide" evidence="10">
    <location>
        <begin position="1"/>
        <end position="21"/>
    </location>
</feature>
<evidence type="ECO:0000256" key="5">
    <source>
        <dbReference type="ARBA" id="ARBA00022989"/>
    </source>
</evidence>
<evidence type="ECO:0000256" key="6">
    <source>
        <dbReference type="ARBA" id="ARBA00023010"/>
    </source>
</evidence>
<protein>
    <recommendedName>
        <fullName evidence="12">Sec-independent protein translocase protein TatA</fullName>
    </recommendedName>
</protein>
<dbReference type="PANTHER" id="PTHR33162">
    <property type="entry name" value="SEC-INDEPENDENT PROTEIN TRANSLOCASE PROTEIN TATA, CHLOROPLASTIC"/>
    <property type="match status" value="1"/>
</dbReference>
<keyword evidence="4" id="KW-0653">Protein transport</keyword>
<evidence type="ECO:0000256" key="3">
    <source>
        <dbReference type="ARBA" id="ARBA00022692"/>
    </source>
</evidence>
<dbReference type="GO" id="GO:0016020">
    <property type="term" value="C:membrane"/>
    <property type="evidence" value="ECO:0007669"/>
    <property type="project" value="UniProtKB-SubCell"/>
</dbReference>
<keyword evidence="6" id="KW-0811">Translocation</keyword>
<keyword evidence="2" id="KW-0813">Transport</keyword>
<evidence type="ECO:0008006" key="12">
    <source>
        <dbReference type="Google" id="ProtNLM"/>
    </source>
</evidence>
<organism evidence="11">
    <name type="scientific">Hemiselmis tepida</name>
    <dbReference type="NCBI Taxonomy" id="464990"/>
    <lineage>
        <taxon>Eukaryota</taxon>
        <taxon>Cryptophyceae</taxon>
        <taxon>Cryptomonadales</taxon>
        <taxon>Hemiselmidaceae</taxon>
        <taxon>Hemiselmis</taxon>
    </lineage>
</organism>
<dbReference type="Gene3D" id="1.20.5.3310">
    <property type="match status" value="1"/>
</dbReference>
<dbReference type="Pfam" id="PF02416">
    <property type="entry name" value="TatA_B_E"/>
    <property type="match status" value="1"/>
</dbReference>
<evidence type="ECO:0000256" key="8">
    <source>
        <dbReference type="SAM" id="MobiDB-lite"/>
    </source>
</evidence>
<proteinExistence type="predicted"/>
<gene>
    <name evidence="11" type="ORF">HTEP1355_LOCUS231</name>
</gene>
<dbReference type="GO" id="GO:0015031">
    <property type="term" value="P:protein transport"/>
    <property type="evidence" value="ECO:0007669"/>
    <property type="project" value="UniProtKB-KW"/>
</dbReference>
<feature type="region of interest" description="Disordered" evidence="8">
    <location>
        <begin position="124"/>
        <end position="169"/>
    </location>
</feature>
<evidence type="ECO:0000256" key="1">
    <source>
        <dbReference type="ARBA" id="ARBA00004167"/>
    </source>
</evidence>
<feature type="compositionally biased region" description="Basic and acidic residues" evidence="8">
    <location>
        <begin position="128"/>
        <end position="169"/>
    </location>
</feature>
<evidence type="ECO:0000256" key="4">
    <source>
        <dbReference type="ARBA" id="ARBA00022927"/>
    </source>
</evidence>
<feature type="transmembrane region" description="Helical" evidence="9">
    <location>
        <begin position="71"/>
        <end position="92"/>
    </location>
</feature>
<evidence type="ECO:0000256" key="9">
    <source>
        <dbReference type="SAM" id="Phobius"/>
    </source>
</evidence>
<keyword evidence="7 9" id="KW-0472">Membrane</keyword>
<evidence type="ECO:0000256" key="2">
    <source>
        <dbReference type="ARBA" id="ARBA00022448"/>
    </source>
</evidence>
<keyword evidence="10" id="KW-0732">Signal</keyword>
<keyword evidence="3 9" id="KW-0812">Transmembrane</keyword>
<keyword evidence="5 9" id="KW-1133">Transmembrane helix</keyword>
<evidence type="ECO:0000256" key="7">
    <source>
        <dbReference type="ARBA" id="ARBA00023136"/>
    </source>
</evidence>
<feature type="chain" id="PRO_5030706155" description="Sec-independent protein translocase protein TatA" evidence="10">
    <location>
        <begin position="22"/>
        <end position="169"/>
    </location>
</feature>
<comment type="subcellular location">
    <subcellularLocation>
        <location evidence="1">Membrane</location>
        <topology evidence="1">Single-pass membrane protein</topology>
    </subcellularLocation>
</comment>
<evidence type="ECO:0000313" key="11">
    <source>
        <dbReference type="EMBL" id="CAD8775895.1"/>
    </source>
</evidence>
<name>A0A7S0YH58_9CRYP</name>
<dbReference type="AlphaFoldDB" id="A0A7S0YH58"/>
<dbReference type="PANTHER" id="PTHR33162:SF1">
    <property type="entry name" value="SEC-INDEPENDENT PROTEIN TRANSLOCASE PROTEIN TATA, CHLOROPLASTIC"/>
    <property type="match status" value="1"/>
</dbReference>
<accession>A0A7S0YH58</accession>